<protein>
    <submittedName>
        <fullName evidence="1">Uncharacterized protein</fullName>
    </submittedName>
</protein>
<keyword evidence="2" id="KW-1185">Reference proteome</keyword>
<dbReference type="RefSeq" id="WP_210876701.1">
    <property type="nucleotide sequence ID" value="NZ_JAGPNL010000015.1"/>
</dbReference>
<reference evidence="1" key="1">
    <citation type="submission" date="2021-04" db="EMBL/GenBank/DDBJ databases">
        <title>Genome seq and assembly of Streptomyces sp. RG38.</title>
        <authorList>
            <person name="Chhetri G."/>
        </authorList>
    </citation>
    <scope>NUCLEOTIDE SEQUENCE</scope>
    <source>
        <strain evidence="1">RG38</strain>
    </source>
</reference>
<name>A0A940XPP3_9ACTN</name>
<gene>
    <name evidence="1" type="ORF">J5Y05_31335</name>
</gene>
<dbReference type="AlphaFoldDB" id="A0A940XPP3"/>
<evidence type="ECO:0000313" key="1">
    <source>
        <dbReference type="EMBL" id="MBQ0830942.1"/>
    </source>
</evidence>
<dbReference type="Proteomes" id="UP000677875">
    <property type="component" value="Unassembled WGS sequence"/>
</dbReference>
<comment type="caution">
    <text evidence="1">The sequence shown here is derived from an EMBL/GenBank/DDBJ whole genome shotgun (WGS) entry which is preliminary data.</text>
</comment>
<evidence type="ECO:0000313" key="2">
    <source>
        <dbReference type="Proteomes" id="UP000677875"/>
    </source>
</evidence>
<sequence>MTNGPRRAGLGRKIIAPVLAVAVLAGGVHLWADTNLFGDDDLCGGLVSADAAEAALPGAGRLSDRGLNGGSKADEAAFTCVVESSSLLPWAQDGYLRISGSRARGDFPFTSAGRTGAASVSFFSGGATGAVADGHGWVLLPEECTTADGPAVVDADAPKDSEAAPLARLLTEVANRAAERAGCAGKTPLTAPNALAAAPEPRPVGEGSVCGLDGLPFPGTPDQARTAQETVQDTDGPLWACEVTGQATFTVTREPRLLAGILASPGLRERPDVGGLKVSGFDANHVVAECGGTPTYFSMETHPGYTTAFGKPGTPKSRELHADFVRLAGERFGCTRS</sequence>
<proteinExistence type="predicted"/>
<accession>A0A940XPP3</accession>
<organism evidence="1 2">
    <name type="scientific">Streptomyces tagetis</name>
    <dbReference type="NCBI Taxonomy" id="2820809"/>
    <lineage>
        <taxon>Bacteria</taxon>
        <taxon>Bacillati</taxon>
        <taxon>Actinomycetota</taxon>
        <taxon>Actinomycetes</taxon>
        <taxon>Kitasatosporales</taxon>
        <taxon>Streptomycetaceae</taxon>
        <taxon>Streptomyces</taxon>
    </lineage>
</organism>
<dbReference type="EMBL" id="JAGPNL010000015">
    <property type="protein sequence ID" value="MBQ0830942.1"/>
    <property type="molecule type" value="Genomic_DNA"/>
</dbReference>